<evidence type="ECO:0000259" key="3">
    <source>
        <dbReference type="Pfam" id="PF08237"/>
    </source>
</evidence>
<dbReference type="InterPro" id="IPR013228">
    <property type="entry name" value="PE-PPE_C"/>
</dbReference>
<organism evidence="4 5">
    <name type="scientific">Mycolicibacterium vanbaalenii (strain DSM 7251 / JCM 13017 / BCRC 16820 / KCTC 9966 / NRRL B-24157 / PYR-1)</name>
    <name type="common">Mycobacterium vanbaalenii</name>
    <dbReference type="NCBI Taxonomy" id="350058"/>
    <lineage>
        <taxon>Bacteria</taxon>
        <taxon>Bacillati</taxon>
        <taxon>Actinomycetota</taxon>
        <taxon>Actinomycetes</taxon>
        <taxon>Mycobacteriales</taxon>
        <taxon>Mycobacteriaceae</taxon>
        <taxon>Mycolicibacterium</taxon>
    </lineage>
</organism>
<dbReference type="RefSeq" id="WP_011779077.1">
    <property type="nucleotide sequence ID" value="NC_008726.1"/>
</dbReference>
<accession>A1T659</accession>
<keyword evidence="5" id="KW-1185">Reference proteome</keyword>
<dbReference type="eggNOG" id="COG5651">
    <property type="taxonomic scope" value="Bacteria"/>
</dbReference>
<dbReference type="HOGENOM" id="CLU_049014_0_0_11"/>
<feature type="compositionally biased region" description="Acidic residues" evidence="1">
    <location>
        <begin position="368"/>
        <end position="383"/>
    </location>
</feature>
<evidence type="ECO:0000256" key="2">
    <source>
        <dbReference type="SAM" id="SignalP"/>
    </source>
</evidence>
<dbReference type="SUPFAM" id="SSF53474">
    <property type="entry name" value="alpha/beta-Hydrolases"/>
    <property type="match status" value="1"/>
</dbReference>
<feature type="compositionally biased region" description="Low complexity" evidence="1">
    <location>
        <begin position="387"/>
        <end position="399"/>
    </location>
</feature>
<feature type="compositionally biased region" description="Polar residues" evidence="1">
    <location>
        <begin position="410"/>
        <end position="420"/>
    </location>
</feature>
<dbReference type="EMBL" id="CP000511">
    <property type="protein sequence ID" value="ABM12659.1"/>
    <property type="molecule type" value="Genomic_DNA"/>
</dbReference>
<gene>
    <name evidence="4" type="ordered locus">Mvan_1838</name>
</gene>
<keyword evidence="2" id="KW-0732">Signal</keyword>
<dbReference type="ESTHER" id="mycvp-a1t659">
    <property type="family name" value="PE-PPE"/>
</dbReference>
<feature type="chain" id="PRO_5038900665" evidence="2">
    <location>
        <begin position="23"/>
        <end position="435"/>
    </location>
</feature>
<evidence type="ECO:0000313" key="4">
    <source>
        <dbReference type="EMBL" id="ABM12659.1"/>
    </source>
</evidence>
<name>A1T659_MYCVP</name>
<dbReference type="Gene3D" id="3.40.50.1820">
    <property type="entry name" value="alpha/beta hydrolase"/>
    <property type="match status" value="1"/>
</dbReference>
<dbReference type="Proteomes" id="UP000009159">
    <property type="component" value="Chromosome"/>
</dbReference>
<feature type="domain" description="PE-PPE" evidence="3">
    <location>
        <begin position="62"/>
        <end position="283"/>
    </location>
</feature>
<feature type="signal peptide" evidence="2">
    <location>
        <begin position="1"/>
        <end position="22"/>
    </location>
</feature>
<dbReference type="AlphaFoldDB" id="A1T659"/>
<dbReference type="InterPro" id="IPR029058">
    <property type="entry name" value="AB_hydrolase_fold"/>
</dbReference>
<protein>
    <submittedName>
        <fullName evidence="4">PE-PPE, C-terminal domain protein</fullName>
    </submittedName>
</protein>
<feature type="region of interest" description="Disordered" evidence="1">
    <location>
        <begin position="368"/>
        <end position="435"/>
    </location>
</feature>
<sequence length="435" mass="45052">MKIGVRKAGLACGAAFASAVLAASTATSAWGSSSALVIGGIATSSMHDVVMGQVLGGALKNQQRVSVNWPAEAAPWTGKDDLTLGASIDIGITNLNAQIDAALGRLGKDANGNYVDGEKVTVVGLSAGSLVVNEVLRQLAADADAPDKDQITFIVVADSSRQKLINRTRYNSKFDYTYQPAPETEYDIVVVTGEYDGLADFPDRWWNALAVANAIAGSIYVHVPVMFADLSKVPAENITVDVNSKGGTTTSYLVPTAKLPLVQLFPSLAAKEAELKAKIDKAYSRNDAPPAGALSTLVAAAPAVVADQAAVVEESPAEAVAEPVEQAVTEPVEQAVTEPVEQAVTEPVEQADTDGATPVLEEVVEEVVEEAPDDDTDVTDADGEQTPAPEGADVPVVADDAVESAGADLTESTETESPSDYLSIDAESAGTPESE</sequence>
<dbReference type="Pfam" id="PF08237">
    <property type="entry name" value="PE-PPE"/>
    <property type="match status" value="1"/>
</dbReference>
<reference evidence="4" key="1">
    <citation type="submission" date="2006-12" db="EMBL/GenBank/DDBJ databases">
        <title>Complete sequence of Mycobacterium vanbaalenii PYR-1.</title>
        <authorList>
            <consortium name="US DOE Joint Genome Institute"/>
            <person name="Copeland A."/>
            <person name="Lucas S."/>
            <person name="Lapidus A."/>
            <person name="Barry K."/>
            <person name="Detter J.C."/>
            <person name="Glavina del Rio T."/>
            <person name="Hammon N."/>
            <person name="Israni S."/>
            <person name="Dalin E."/>
            <person name="Tice H."/>
            <person name="Pitluck S."/>
            <person name="Singan V."/>
            <person name="Schmutz J."/>
            <person name="Larimer F."/>
            <person name="Land M."/>
            <person name="Hauser L."/>
            <person name="Kyrpides N."/>
            <person name="Anderson I.J."/>
            <person name="Miller C."/>
            <person name="Richardson P."/>
        </authorList>
    </citation>
    <scope>NUCLEOTIDE SEQUENCE [LARGE SCALE GENOMIC DNA]</scope>
    <source>
        <strain evidence="4">PYR-1</strain>
    </source>
</reference>
<dbReference type="KEGG" id="mva:Mvan_1838"/>
<proteinExistence type="predicted"/>
<evidence type="ECO:0000313" key="5">
    <source>
        <dbReference type="Proteomes" id="UP000009159"/>
    </source>
</evidence>
<evidence type="ECO:0000256" key="1">
    <source>
        <dbReference type="SAM" id="MobiDB-lite"/>
    </source>
</evidence>